<sequence>MAVAFVMGVGVVQGATFQWRRSRTVRAPPPSTVHRTESAQQMEVATARADGLESNATFHHPQIPVFHAIRALRVPATVNATTTTRVCAILTGMVLNATSFATKVMPSVSA</sequence>
<name>A0A8K0AJB1_ANDGO</name>
<dbReference type="AlphaFoldDB" id="A0A8K0AJB1"/>
<reference evidence="1" key="1">
    <citation type="submission" date="2019-09" db="EMBL/GenBank/DDBJ databases">
        <title>The Mitochondrial Proteome of the Jakobid, Andalucia godoyi, a Protist With the Most Gene-Rich and Bacteria-Like Mitochondrial Genome.</title>
        <authorList>
            <person name="Gray M.W."/>
            <person name="Burger G."/>
            <person name="Derelle R."/>
            <person name="Klimes V."/>
            <person name="Leger M."/>
            <person name="Sarrasin M."/>
            <person name="Vlcek C."/>
            <person name="Roger A.J."/>
            <person name="Elias M."/>
            <person name="Lang B.F."/>
        </authorList>
    </citation>
    <scope>NUCLEOTIDE SEQUENCE</scope>
    <source>
        <strain evidence="1">And28</strain>
    </source>
</reference>
<evidence type="ECO:0000313" key="1">
    <source>
        <dbReference type="EMBL" id="KAF0852589.1"/>
    </source>
</evidence>
<keyword evidence="2" id="KW-1185">Reference proteome</keyword>
<gene>
    <name evidence="1" type="ORF">ANDGO_07248</name>
</gene>
<accession>A0A8K0AJB1</accession>
<proteinExistence type="predicted"/>
<protein>
    <submittedName>
        <fullName evidence="1">Putative mitochondrial protein</fullName>
    </submittedName>
</protein>
<evidence type="ECO:0000313" key="2">
    <source>
        <dbReference type="Proteomes" id="UP000799049"/>
    </source>
</evidence>
<organism evidence="1 2">
    <name type="scientific">Andalucia godoyi</name>
    <name type="common">Flagellate</name>
    <dbReference type="NCBI Taxonomy" id="505711"/>
    <lineage>
        <taxon>Eukaryota</taxon>
        <taxon>Discoba</taxon>
        <taxon>Jakobida</taxon>
        <taxon>Andalucina</taxon>
        <taxon>Andaluciidae</taxon>
        <taxon>Andalucia</taxon>
    </lineage>
</organism>
<comment type="caution">
    <text evidence="1">The sequence shown here is derived from an EMBL/GenBank/DDBJ whole genome shotgun (WGS) entry which is preliminary data.</text>
</comment>
<dbReference type="EMBL" id="VRVR01000027">
    <property type="protein sequence ID" value="KAF0852589.1"/>
    <property type="molecule type" value="Genomic_DNA"/>
</dbReference>
<dbReference type="Proteomes" id="UP000799049">
    <property type="component" value="Unassembled WGS sequence"/>
</dbReference>